<dbReference type="OrthoDB" id="322908at2"/>
<accession>Q0A6A2</accession>
<keyword evidence="4" id="KW-1185">Reference proteome</keyword>
<dbReference type="EMBL" id="CP000453">
    <property type="protein sequence ID" value="ABI57635.1"/>
    <property type="molecule type" value="Genomic_DNA"/>
</dbReference>
<organism evidence="3 4">
    <name type="scientific">Alkalilimnicola ehrlichii (strain ATCC BAA-1101 / DSM 17681 / MLHE-1)</name>
    <dbReference type="NCBI Taxonomy" id="187272"/>
    <lineage>
        <taxon>Bacteria</taxon>
        <taxon>Pseudomonadati</taxon>
        <taxon>Pseudomonadota</taxon>
        <taxon>Gammaproteobacteria</taxon>
        <taxon>Chromatiales</taxon>
        <taxon>Ectothiorhodospiraceae</taxon>
        <taxon>Alkalilimnicola</taxon>
    </lineage>
</organism>
<dbReference type="InterPro" id="IPR024534">
    <property type="entry name" value="JetD_C"/>
</dbReference>
<dbReference type="AlphaFoldDB" id="Q0A6A2"/>
<name>Q0A6A2_ALKEH</name>
<dbReference type="Pfam" id="PF11795">
    <property type="entry name" value="DUF3322"/>
    <property type="match status" value="1"/>
</dbReference>
<dbReference type="PIRSF" id="PIRSF028408">
    <property type="entry name" value="UCP028408"/>
    <property type="match status" value="1"/>
</dbReference>
<evidence type="ECO:0000259" key="1">
    <source>
        <dbReference type="Pfam" id="PF09983"/>
    </source>
</evidence>
<evidence type="ECO:0000259" key="2">
    <source>
        <dbReference type="Pfam" id="PF11795"/>
    </source>
</evidence>
<gene>
    <name evidence="3" type="ordered locus">Mlg_2293</name>
</gene>
<dbReference type="HOGENOM" id="CLU_054007_1_0_6"/>
<sequence>MSWTTPDELRQQLLRQWERGDWLAAYVRGESLFPLTLRLRRPTSRDLAEDFVAVRRWVQQLQAGSRDERGYGYGIEWRRVNHRVHGANDLPAGAIVPSEADGLRLIGREREAARFRALAGETLRRFPSLADWLARRPLQALAEAGAWPRILDVLDWFRAHPRPGIYLRQLDIPGVDTKFIEARRRLFTELLDAVLPEAAIDPSATGARGFERRFGLREKPALVRFRLLDPALYVQGLSDLSVPPEQFADLRLPVRRVFITENEINGLAFPDHPGGLVIFGLGYGLERLAGVGWLREVAVHYWGDIDTHGFAMLHRLRTRLPHARSLLMDRETLEMHREMWGREPANKRFTGRLSLLTEAEQALFQDLREDTLQDCLRLEQERIGFGHLERALRQI</sequence>
<feature type="domain" description="DUF3322" evidence="2">
    <location>
        <begin position="6"/>
        <end position="192"/>
    </location>
</feature>
<evidence type="ECO:0000313" key="3">
    <source>
        <dbReference type="EMBL" id="ABI57635.1"/>
    </source>
</evidence>
<dbReference type="InterPro" id="IPR014544">
    <property type="entry name" value="UCP028408"/>
</dbReference>
<dbReference type="RefSeq" id="WP_011630029.1">
    <property type="nucleotide sequence ID" value="NC_008340.1"/>
</dbReference>
<dbReference type="eggNOG" id="COG4924">
    <property type="taxonomic scope" value="Bacteria"/>
</dbReference>
<dbReference type="Proteomes" id="UP000001962">
    <property type="component" value="Chromosome"/>
</dbReference>
<dbReference type="InterPro" id="IPR024537">
    <property type="entry name" value="DUF3322"/>
</dbReference>
<protein>
    <submittedName>
        <fullName evidence="3">Conserved hypothetical cytosolic protein</fullName>
    </submittedName>
</protein>
<dbReference type="Pfam" id="PF09983">
    <property type="entry name" value="JetD_C"/>
    <property type="match status" value="1"/>
</dbReference>
<feature type="domain" description="Wadjet protein JetD C-terminal" evidence="1">
    <location>
        <begin position="215"/>
        <end position="392"/>
    </location>
</feature>
<dbReference type="KEGG" id="aeh:Mlg_2293"/>
<reference evidence="4" key="1">
    <citation type="submission" date="2006-08" db="EMBL/GenBank/DDBJ databases">
        <title>Complete sequence of Alkalilimnicola ehrilichei MLHE-1.</title>
        <authorList>
            <person name="Copeland A."/>
            <person name="Lucas S."/>
            <person name="Lapidus A."/>
            <person name="Barry K."/>
            <person name="Detter J.C."/>
            <person name="Glavina del Rio T."/>
            <person name="Hammon N."/>
            <person name="Israni S."/>
            <person name="Dalin E."/>
            <person name="Tice H."/>
            <person name="Pitluck S."/>
            <person name="Sims D."/>
            <person name="Brettin T."/>
            <person name="Bruce D."/>
            <person name="Han C."/>
            <person name="Tapia R."/>
            <person name="Gilna P."/>
            <person name="Schmutz J."/>
            <person name="Larimer F."/>
            <person name="Land M."/>
            <person name="Hauser L."/>
            <person name="Kyrpides N."/>
            <person name="Mikhailova N."/>
            <person name="Oremland R.S."/>
            <person name="Hoeft S.E."/>
            <person name="Switzer-Blum J."/>
            <person name="Kulp T."/>
            <person name="King G."/>
            <person name="Tabita R."/>
            <person name="Witte B."/>
            <person name="Santini J.M."/>
            <person name="Basu P."/>
            <person name="Hollibaugh J.T."/>
            <person name="Xie G."/>
            <person name="Stolz J.F."/>
            <person name="Richardson P."/>
        </authorList>
    </citation>
    <scope>NUCLEOTIDE SEQUENCE [LARGE SCALE GENOMIC DNA]</scope>
    <source>
        <strain evidence="4">ATCC BAA-1101 / DSM 17681 / MLHE-1</strain>
    </source>
</reference>
<evidence type="ECO:0000313" key="4">
    <source>
        <dbReference type="Proteomes" id="UP000001962"/>
    </source>
</evidence>
<proteinExistence type="predicted"/>